<dbReference type="InterPro" id="IPR036396">
    <property type="entry name" value="Cyt_P450_sf"/>
</dbReference>
<name>A0A098BFS9_9NOCA</name>
<dbReference type="SUPFAM" id="SSF48264">
    <property type="entry name" value="Cytochrome P450"/>
    <property type="match status" value="1"/>
</dbReference>
<dbReference type="GO" id="GO:0016705">
    <property type="term" value="F:oxidoreductase activity, acting on paired donors, with incorporation or reduction of molecular oxygen"/>
    <property type="evidence" value="ECO:0007669"/>
    <property type="project" value="InterPro"/>
</dbReference>
<dbReference type="Proteomes" id="UP000042997">
    <property type="component" value="Unassembled WGS sequence"/>
</dbReference>
<evidence type="ECO:0000313" key="2">
    <source>
        <dbReference type="Proteomes" id="UP000042997"/>
    </source>
</evidence>
<dbReference type="Gene3D" id="1.10.630.10">
    <property type="entry name" value="Cytochrome P450"/>
    <property type="match status" value="1"/>
</dbReference>
<gene>
    <name evidence="1" type="ORF">RHRU231_210031</name>
</gene>
<evidence type="ECO:0000313" key="1">
    <source>
        <dbReference type="EMBL" id="CDZ87105.1"/>
    </source>
</evidence>
<dbReference type="AlphaFoldDB" id="A0A098BFS9"/>
<protein>
    <submittedName>
        <fullName evidence="1">Cytochrome P450</fullName>
    </submittedName>
</protein>
<dbReference type="GO" id="GO:0020037">
    <property type="term" value="F:heme binding"/>
    <property type="evidence" value="ECO:0007669"/>
    <property type="project" value="InterPro"/>
</dbReference>
<dbReference type="EMBL" id="CCSD01000030">
    <property type="protein sequence ID" value="CDZ87105.1"/>
    <property type="molecule type" value="Genomic_DNA"/>
</dbReference>
<sequence>MTNIIQLPLTKSERLSSVLLAPLPSRVDAALLGVSDQWPVHELAPSPAGSGLEPVRGTAGLPLLGHTLDYIRFGSSFTRARYQRFGPVSWMGAFGTKIVVVAGPEATQEALTTKAKSFSQDGWTYLIEAFFHRA</sequence>
<accession>A0A098BFS9</accession>
<organism evidence="1 2">
    <name type="scientific">Rhodococcus ruber</name>
    <dbReference type="NCBI Taxonomy" id="1830"/>
    <lineage>
        <taxon>Bacteria</taxon>
        <taxon>Bacillati</taxon>
        <taxon>Actinomycetota</taxon>
        <taxon>Actinomycetes</taxon>
        <taxon>Mycobacteriales</taxon>
        <taxon>Nocardiaceae</taxon>
        <taxon>Rhodococcus</taxon>
    </lineage>
</organism>
<dbReference type="GO" id="GO:0004497">
    <property type="term" value="F:monooxygenase activity"/>
    <property type="evidence" value="ECO:0007669"/>
    <property type="project" value="InterPro"/>
</dbReference>
<reference evidence="1 2" key="1">
    <citation type="journal article" date="2014" name="Genome Announc.">
        <title>Draft Genome Sequence of Propane- and Butane-Oxidizing Actinobacterium Rhodococcus ruber IEGM 231.</title>
        <authorList>
            <person name="Ivshina I.B."/>
            <person name="Kuyukina M.S."/>
            <person name="Krivoruchko A.V."/>
            <person name="Barbe V."/>
            <person name="Fischer C."/>
        </authorList>
    </citation>
    <scope>NUCLEOTIDE SEQUENCE [LARGE SCALE GENOMIC DNA]</scope>
</reference>
<dbReference type="GO" id="GO:0005506">
    <property type="term" value="F:iron ion binding"/>
    <property type="evidence" value="ECO:0007669"/>
    <property type="project" value="InterPro"/>
</dbReference>
<proteinExistence type="predicted"/>